<dbReference type="CDD" id="cd00293">
    <property type="entry name" value="USP-like"/>
    <property type="match status" value="2"/>
</dbReference>
<dbReference type="Pfam" id="PF00582">
    <property type="entry name" value="Usp"/>
    <property type="match status" value="2"/>
</dbReference>
<evidence type="ECO:0000313" key="3">
    <source>
        <dbReference type="EMBL" id="QQK78774.1"/>
    </source>
</evidence>
<dbReference type="PANTHER" id="PTHR46268:SF6">
    <property type="entry name" value="UNIVERSAL STRESS PROTEIN UP12"/>
    <property type="match status" value="1"/>
</dbReference>
<dbReference type="PANTHER" id="PTHR46268">
    <property type="entry name" value="STRESS RESPONSE PROTEIN NHAX"/>
    <property type="match status" value="1"/>
</dbReference>
<name>A0A7T6Z8F6_9BACI</name>
<sequence>MYKQILAVVDGSEQSNQALKKASRTAERHGAGLVIGHVLDTRSFSRASPYGDSLWNEIQKSADELLENSKKQAETFGVKNVQTVVSSGNPRVEIPERFVDEYGVDLLVVGGSGLNTVERILVGSVTEACVRRSSSDVLTVKDESEENSYRNILVAVDGSEQSEQALEKAINVAKTHGATLKIAHVVEVQGGPYTYDFLVMQRIEESDKDTEQKEMLEKYKQKAEEQGVEDVETILHYGNPRLEVPNTLTVQNDIDLLVTAATGRGALKRFFTGSVAHASIHHTPADILTVRT</sequence>
<feature type="domain" description="UspA" evidence="2">
    <location>
        <begin position="149"/>
        <end position="291"/>
    </location>
</feature>
<evidence type="ECO:0000259" key="2">
    <source>
        <dbReference type="Pfam" id="PF00582"/>
    </source>
</evidence>
<dbReference type="Proteomes" id="UP000595349">
    <property type="component" value="Chromosome"/>
</dbReference>
<dbReference type="PRINTS" id="PR01438">
    <property type="entry name" value="UNVRSLSTRESS"/>
</dbReference>
<protein>
    <submittedName>
        <fullName evidence="3">Universal stress protein</fullName>
    </submittedName>
</protein>
<organism evidence="3 4">
    <name type="scientific">Salicibibacter cibi</name>
    <dbReference type="NCBI Taxonomy" id="2743001"/>
    <lineage>
        <taxon>Bacteria</taxon>
        <taxon>Bacillati</taxon>
        <taxon>Bacillota</taxon>
        <taxon>Bacilli</taxon>
        <taxon>Bacillales</taxon>
        <taxon>Bacillaceae</taxon>
        <taxon>Salicibibacter</taxon>
    </lineage>
</organism>
<dbReference type="RefSeq" id="WP_200087391.1">
    <property type="nucleotide sequence ID" value="NZ_CP054706.1"/>
</dbReference>
<dbReference type="InterPro" id="IPR006016">
    <property type="entry name" value="UspA"/>
</dbReference>
<evidence type="ECO:0000313" key="4">
    <source>
        <dbReference type="Proteomes" id="UP000595349"/>
    </source>
</evidence>
<dbReference type="EMBL" id="CP054706">
    <property type="protein sequence ID" value="QQK78774.1"/>
    <property type="molecule type" value="Genomic_DNA"/>
</dbReference>
<dbReference type="InterPro" id="IPR014729">
    <property type="entry name" value="Rossmann-like_a/b/a_fold"/>
</dbReference>
<feature type="domain" description="UspA" evidence="2">
    <location>
        <begin position="1"/>
        <end position="141"/>
    </location>
</feature>
<gene>
    <name evidence="3" type="ORF">HUG20_01880</name>
</gene>
<dbReference type="KEGG" id="scib:HUG20_01880"/>
<evidence type="ECO:0000256" key="1">
    <source>
        <dbReference type="ARBA" id="ARBA00008791"/>
    </source>
</evidence>
<dbReference type="SUPFAM" id="SSF52402">
    <property type="entry name" value="Adenine nucleotide alpha hydrolases-like"/>
    <property type="match status" value="2"/>
</dbReference>
<dbReference type="AlphaFoldDB" id="A0A7T6Z8F6"/>
<reference evidence="3 4" key="1">
    <citation type="submission" date="2020-06" db="EMBL/GenBank/DDBJ databases">
        <title>Genomic analysis of Salicibibacter sp. NKC21-4.</title>
        <authorList>
            <person name="Oh Y.J."/>
        </authorList>
    </citation>
    <scope>NUCLEOTIDE SEQUENCE [LARGE SCALE GENOMIC DNA]</scope>
    <source>
        <strain evidence="3 4">NKC21-4</strain>
    </source>
</reference>
<dbReference type="InterPro" id="IPR006015">
    <property type="entry name" value="Universal_stress_UspA"/>
</dbReference>
<keyword evidence="4" id="KW-1185">Reference proteome</keyword>
<dbReference type="Gene3D" id="3.40.50.620">
    <property type="entry name" value="HUPs"/>
    <property type="match status" value="2"/>
</dbReference>
<accession>A0A7T6Z8F6</accession>
<proteinExistence type="inferred from homology"/>
<comment type="similarity">
    <text evidence="1">Belongs to the universal stress protein A family.</text>
</comment>